<dbReference type="OrthoDB" id="149299at2"/>
<proteinExistence type="inferred from homology"/>
<sequence>MTGFTDKQNRTLADVLDAGVVKKRQQAGQTLSYIEAWRAIDEANRIFGFDCWKRETILLDRTVLESCIKTRYNERTGKKEVVRGPDGEPVTMTRVGYLAKVRVTVIAGDQMVVREGTGYGSGFAEDPNMAFEGAAKQAESDAMKRALMTFGNPFGLALYDKSLTAVGIPDRATEDRLARAKPIADALIAAMTKAKTLEQLAGAFRAATARFDELPESLRETIIARKDDLKAALTGARKPRASLADPFGSKAA</sequence>
<dbReference type="PANTHER" id="PTHR12132">
    <property type="entry name" value="DNA REPAIR AND RECOMBINATION PROTEIN RAD52, RAD59"/>
    <property type="match status" value="1"/>
</dbReference>
<evidence type="ECO:0000313" key="6">
    <source>
        <dbReference type="Proteomes" id="UP000078428"/>
    </source>
</evidence>
<dbReference type="InterPro" id="IPR042525">
    <property type="entry name" value="Rad52_Rad59_Rad22_sf"/>
</dbReference>
<dbReference type="AlphaFoldDB" id="A0A178MM01"/>
<evidence type="ECO:0000256" key="4">
    <source>
        <dbReference type="ARBA" id="ARBA00023204"/>
    </source>
</evidence>
<dbReference type="GO" id="GO:0045002">
    <property type="term" value="P:double-strand break repair via single-strand annealing"/>
    <property type="evidence" value="ECO:0007669"/>
    <property type="project" value="TreeGrafter"/>
</dbReference>
<dbReference type="PANTHER" id="PTHR12132:SF1">
    <property type="entry name" value="DNA REPAIR PROTEIN RAD52 HOMOLOG"/>
    <property type="match status" value="1"/>
</dbReference>
<keyword evidence="6" id="KW-1185">Reference proteome</keyword>
<evidence type="ECO:0000313" key="5">
    <source>
        <dbReference type="EMBL" id="OAN49095.1"/>
    </source>
</evidence>
<evidence type="ECO:0000256" key="1">
    <source>
        <dbReference type="ARBA" id="ARBA00006638"/>
    </source>
</evidence>
<reference evidence="5 6" key="1">
    <citation type="submission" date="2016-04" db="EMBL/GenBank/DDBJ databases">
        <title>Draft genome sequence of freshwater magnetotactic bacteria Magnetospirillum marisnigri SP-1 and Magnetospirillum moscoviense BB-1.</title>
        <authorList>
            <person name="Koziaeva V."/>
            <person name="Dziuba M.V."/>
            <person name="Ivanov T.M."/>
            <person name="Kuznetsov B."/>
            <person name="Grouzdev D.S."/>
        </authorList>
    </citation>
    <scope>NUCLEOTIDE SEQUENCE [LARGE SCALE GENOMIC DNA]</scope>
    <source>
        <strain evidence="5 6">SP-1</strain>
    </source>
</reference>
<organism evidence="5 6">
    <name type="scientific">Paramagnetospirillum marisnigri</name>
    <dbReference type="NCBI Taxonomy" id="1285242"/>
    <lineage>
        <taxon>Bacteria</taxon>
        <taxon>Pseudomonadati</taxon>
        <taxon>Pseudomonadota</taxon>
        <taxon>Alphaproteobacteria</taxon>
        <taxon>Rhodospirillales</taxon>
        <taxon>Magnetospirillaceae</taxon>
        <taxon>Paramagnetospirillum</taxon>
    </lineage>
</organism>
<dbReference type="Gene3D" id="3.30.390.80">
    <property type="entry name" value="DNA repair protein Rad52/59/22"/>
    <property type="match status" value="1"/>
</dbReference>
<accession>A0A178MM01</accession>
<dbReference type="InterPro" id="IPR007232">
    <property type="entry name" value="Rad52_Rad59_Rad22"/>
</dbReference>
<dbReference type="SUPFAM" id="SSF54768">
    <property type="entry name" value="dsRNA-binding domain-like"/>
    <property type="match status" value="1"/>
</dbReference>
<gene>
    <name evidence="5" type="ORF">A6A04_02945</name>
</gene>
<keyword evidence="4" id="KW-0234">DNA repair</keyword>
<comment type="caution">
    <text evidence="5">The sequence shown here is derived from an EMBL/GenBank/DDBJ whole genome shotgun (WGS) entry which is preliminary data.</text>
</comment>
<comment type="similarity">
    <text evidence="1">Belongs to the RAD52 family.</text>
</comment>
<dbReference type="GO" id="GO:0000724">
    <property type="term" value="P:double-strand break repair via homologous recombination"/>
    <property type="evidence" value="ECO:0007669"/>
    <property type="project" value="TreeGrafter"/>
</dbReference>
<dbReference type="RefSeq" id="WP_068493386.1">
    <property type="nucleotide sequence ID" value="NZ_LWQT01000066.1"/>
</dbReference>
<evidence type="ECO:0008006" key="7">
    <source>
        <dbReference type="Google" id="ProtNLM"/>
    </source>
</evidence>
<evidence type="ECO:0000256" key="3">
    <source>
        <dbReference type="ARBA" id="ARBA00023172"/>
    </source>
</evidence>
<name>A0A178MM01_9PROT</name>
<keyword evidence="2" id="KW-0227">DNA damage</keyword>
<evidence type="ECO:0000256" key="2">
    <source>
        <dbReference type="ARBA" id="ARBA00022763"/>
    </source>
</evidence>
<dbReference type="Proteomes" id="UP000078428">
    <property type="component" value="Unassembled WGS sequence"/>
</dbReference>
<dbReference type="InterPro" id="IPR041247">
    <property type="entry name" value="Rad52_fam"/>
</dbReference>
<keyword evidence="3" id="KW-0233">DNA recombination</keyword>
<dbReference type="EMBL" id="LWQT01000066">
    <property type="protein sequence ID" value="OAN49095.1"/>
    <property type="molecule type" value="Genomic_DNA"/>
</dbReference>
<dbReference type="GO" id="GO:0006312">
    <property type="term" value="P:mitotic recombination"/>
    <property type="evidence" value="ECO:0007669"/>
    <property type="project" value="TreeGrafter"/>
</dbReference>
<dbReference type="STRING" id="1285242.A6A04_02945"/>
<dbReference type="Pfam" id="PF04098">
    <property type="entry name" value="Rad52_Rad22"/>
    <property type="match status" value="1"/>
</dbReference>
<protein>
    <recommendedName>
        <fullName evidence="7">DNA repair protein Rad52</fullName>
    </recommendedName>
</protein>